<comment type="subcellular location">
    <subcellularLocation>
        <location evidence="1">Nucleus</location>
    </subcellularLocation>
</comment>
<dbReference type="Pfam" id="PF09696">
    <property type="entry name" value="Ctf8"/>
    <property type="match status" value="1"/>
</dbReference>
<evidence type="ECO:0000256" key="7">
    <source>
        <dbReference type="SAM" id="MobiDB-lite"/>
    </source>
</evidence>
<name>A0AAN6Y6I9_9PEZI</name>
<evidence type="ECO:0000256" key="5">
    <source>
        <dbReference type="ARBA" id="ARBA00023306"/>
    </source>
</evidence>
<evidence type="ECO:0000313" key="8">
    <source>
        <dbReference type="EMBL" id="KAK4212210.1"/>
    </source>
</evidence>
<gene>
    <name evidence="8" type="ORF">QBC37DRAFT_288509</name>
</gene>
<accession>A0AAN6Y6I9</accession>
<dbReference type="AlphaFoldDB" id="A0AAN6Y6I9"/>
<evidence type="ECO:0000256" key="3">
    <source>
        <dbReference type="ARBA" id="ARBA00023125"/>
    </source>
</evidence>
<dbReference type="EMBL" id="MU858132">
    <property type="protein sequence ID" value="KAK4212210.1"/>
    <property type="molecule type" value="Genomic_DNA"/>
</dbReference>
<keyword evidence="9" id="KW-1185">Reference proteome</keyword>
<keyword evidence="2" id="KW-0235">DNA replication</keyword>
<evidence type="ECO:0000313" key="9">
    <source>
        <dbReference type="Proteomes" id="UP001301769"/>
    </source>
</evidence>
<reference evidence="8" key="1">
    <citation type="journal article" date="2023" name="Mol. Phylogenet. Evol.">
        <title>Genome-scale phylogeny and comparative genomics of the fungal order Sordariales.</title>
        <authorList>
            <person name="Hensen N."/>
            <person name="Bonometti L."/>
            <person name="Westerberg I."/>
            <person name="Brannstrom I.O."/>
            <person name="Guillou S."/>
            <person name="Cros-Aarteil S."/>
            <person name="Calhoun S."/>
            <person name="Haridas S."/>
            <person name="Kuo A."/>
            <person name="Mondo S."/>
            <person name="Pangilinan J."/>
            <person name="Riley R."/>
            <person name="LaButti K."/>
            <person name="Andreopoulos B."/>
            <person name="Lipzen A."/>
            <person name="Chen C."/>
            <person name="Yan M."/>
            <person name="Daum C."/>
            <person name="Ng V."/>
            <person name="Clum A."/>
            <person name="Steindorff A."/>
            <person name="Ohm R.A."/>
            <person name="Martin F."/>
            <person name="Silar P."/>
            <person name="Natvig D.O."/>
            <person name="Lalanne C."/>
            <person name="Gautier V."/>
            <person name="Ament-Velasquez S.L."/>
            <person name="Kruys A."/>
            <person name="Hutchinson M.I."/>
            <person name="Powell A.J."/>
            <person name="Barry K."/>
            <person name="Miller A.N."/>
            <person name="Grigoriev I.V."/>
            <person name="Debuchy R."/>
            <person name="Gladieux P."/>
            <person name="Hiltunen Thoren M."/>
            <person name="Johannesson H."/>
        </authorList>
    </citation>
    <scope>NUCLEOTIDE SEQUENCE</scope>
    <source>
        <strain evidence="8">PSN293</strain>
    </source>
</reference>
<sequence>MSSKPTTNPESPPGTSTASDSISINLYLCPSQPSLPGNITNPLPGLIQTPSGLAVLELQGAFNIPDDTAPDSSDQEKTGGQKTELGTISFPDYNPENGSSDTAWMKKVYLFIGKHQRLAGEVKKLNSPLGIIRRRRSKGKDDEEIVKEIDGEDDNDLEIVELVRYKIVFAQRPEPVTESLDS</sequence>
<dbReference type="PANTHER" id="PTHR28605">
    <property type="entry name" value="CTF8, CHROMOSOME TRANSMISSION FIDELITY FACTOR 8 HOMOLOG (S. CEREVISIAE)"/>
    <property type="match status" value="1"/>
</dbReference>
<evidence type="ECO:0000256" key="4">
    <source>
        <dbReference type="ARBA" id="ARBA00023242"/>
    </source>
</evidence>
<feature type="region of interest" description="Disordered" evidence="7">
    <location>
        <begin position="62"/>
        <end position="97"/>
    </location>
</feature>
<dbReference type="GO" id="GO:0007064">
    <property type="term" value="P:mitotic sister chromatid cohesion"/>
    <property type="evidence" value="ECO:0007669"/>
    <property type="project" value="InterPro"/>
</dbReference>
<evidence type="ECO:0000256" key="1">
    <source>
        <dbReference type="ARBA" id="ARBA00004123"/>
    </source>
</evidence>
<dbReference type="InterPro" id="IPR018607">
    <property type="entry name" value="Ctf8"/>
</dbReference>
<organism evidence="8 9">
    <name type="scientific">Rhypophila decipiens</name>
    <dbReference type="NCBI Taxonomy" id="261697"/>
    <lineage>
        <taxon>Eukaryota</taxon>
        <taxon>Fungi</taxon>
        <taxon>Dikarya</taxon>
        <taxon>Ascomycota</taxon>
        <taxon>Pezizomycotina</taxon>
        <taxon>Sordariomycetes</taxon>
        <taxon>Sordariomycetidae</taxon>
        <taxon>Sordariales</taxon>
        <taxon>Naviculisporaceae</taxon>
        <taxon>Rhypophila</taxon>
    </lineage>
</organism>
<feature type="region of interest" description="Disordered" evidence="7">
    <location>
        <begin position="1"/>
        <end position="20"/>
    </location>
</feature>
<comment type="caution">
    <text evidence="8">The sequence shown here is derived from an EMBL/GenBank/DDBJ whole genome shotgun (WGS) entry which is preliminary data.</text>
</comment>
<dbReference type="GO" id="GO:0006260">
    <property type="term" value="P:DNA replication"/>
    <property type="evidence" value="ECO:0007669"/>
    <property type="project" value="UniProtKB-KW"/>
</dbReference>
<keyword evidence="3" id="KW-0238">DNA-binding</keyword>
<keyword evidence="4" id="KW-0539">Nucleus</keyword>
<reference evidence="8" key="2">
    <citation type="submission" date="2023-05" db="EMBL/GenBank/DDBJ databases">
        <authorList>
            <consortium name="Lawrence Berkeley National Laboratory"/>
            <person name="Steindorff A."/>
            <person name="Hensen N."/>
            <person name="Bonometti L."/>
            <person name="Westerberg I."/>
            <person name="Brannstrom I.O."/>
            <person name="Guillou S."/>
            <person name="Cros-Aarteil S."/>
            <person name="Calhoun S."/>
            <person name="Haridas S."/>
            <person name="Kuo A."/>
            <person name="Mondo S."/>
            <person name="Pangilinan J."/>
            <person name="Riley R."/>
            <person name="Labutti K."/>
            <person name="Andreopoulos B."/>
            <person name="Lipzen A."/>
            <person name="Chen C."/>
            <person name="Yanf M."/>
            <person name="Daum C."/>
            <person name="Ng V."/>
            <person name="Clum A."/>
            <person name="Ohm R."/>
            <person name="Martin F."/>
            <person name="Silar P."/>
            <person name="Natvig D."/>
            <person name="Lalanne C."/>
            <person name="Gautier V."/>
            <person name="Ament-Velasquez S.L."/>
            <person name="Kruys A."/>
            <person name="Hutchinson M.I."/>
            <person name="Powell A.J."/>
            <person name="Barry K."/>
            <person name="Miller A.N."/>
            <person name="Grigoriev I.V."/>
            <person name="Debuchy R."/>
            <person name="Gladieux P."/>
            <person name="Thoren M.H."/>
            <person name="Johannesson H."/>
        </authorList>
    </citation>
    <scope>NUCLEOTIDE SEQUENCE</scope>
    <source>
        <strain evidence="8">PSN293</strain>
    </source>
</reference>
<protein>
    <submittedName>
        <fullName evidence="8">Chromosome transmission fidelity protein</fullName>
    </submittedName>
</protein>
<proteinExistence type="inferred from homology"/>
<comment type="similarity">
    <text evidence="6">Belongs to the CTF8 family.</text>
</comment>
<dbReference type="PANTHER" id="PTHR28605:SF1">
    <property type="entry name" value="CHROMOSOME TRANSMISSION FIDELITY FACTOR 8"/>
    <property type="match status" value="1"/>
</dbReference>
<dbReference type="Proteomes" id="UP001301769">
    <property type="component" value="Unassembled WGS sequence"/>
</dbReference>
<dbReference type="GO" id="GO:0003677">
    <property type="term" value="F:DNA binding"/>
    <property type="evidence" value="ECO:0007669"/>
    <property type="project" value="UniProtKB-KW"/>
</dbReference>
<dbReference type="GO" id="GO:0031390">
    <property type="term" value="C:Ctf18 RFC-like complex"/>
    <property type="evidence" value="ECO:0007669"/>
    <property type="project" value="InterPro"/>
</dbReference>
<keyword evidence="5" id="KW-0131">Cell cycle</keyword>
<evidence type="ECO:0000256" key="2">
    <source>
        <dbReference type="ARBA" id="ARBA00022705"/>
    </source>
</evidence>
<evidence type="ECO:0000256" key="6">
    <source>
        <dbReference type="ARBA" id="ARBA00038447"/>
    </source>
</evidence>